<evidence type="ECO:0000256" key="1">
    <source>
        <dbReference type="SAM" id="Phobius"/>
    </source>
</evidence>
<gene>
    <name evidence="2" type="ORF">ACFQQG_14375</name>
</gene>
<proteinExistence type="predicted"/>
<dbReference type="EMBL" id="JBHSZI010000001">
    <property type="protein sequence ID" value="MFC7059147.1"/>
    <property type="molecule type" value="Genomic_DNA"/>
</dbReference>
<keyword evidence="1" id="KW-0472">Membrane</keyword>
<sequence>MEEPRVTIRRVTAVLLVTSVVLILPGTIGIGASVPFAVGLGLAALALAAVRETLATVPTVLGYDLGQYAPHLWLSPLLALGAVVVFPDATSVELQSLGGVAGLVAMVNYFLTPAYSVVYALASRIARGIGG</sequence>
<comment type="caution">
    <text evidence="2">The sequence shown here is derived from an EMBL/GenBank/DDBJ whole genome shotgun (WGS) entry which is preliminary data.</text>
</comment>
<dbReference type="AlphaFoldDB" id="A0ABD5W587"/>
<name>A0ABD5W587_9EURY</name>
<reference evidence="2 3" key="1">
    <citation type="journal article" date="2019" name="Int. J. Syst. Evol. Microbiol.">
        <title>The Global Catalogue of Microorganisms (GCM) 10K type strain sequencing project: providing services to taxonomists for standard genome sequencing and annotation.</title>
        <authorList>
            <consortium name="The Broad Institute Genomics Platform"/>
            <consortium name="The Broad Institute Genome Sequencing Center for Infectious Disease"/>
            <person name="Wu L."/>
            <person name="Ma J."/>
        </authorList>
    </citation>
    <scope>NUCLEOTIDE SEQUENCE [LARGE SCALE GENOMIC DNA]</scope>
    <source>
        <strain evidence="2 3">JCM 30072</strain>
    </source>
</reference>
<accession>A0ABD5W587</accession>
<evidence type="ECO:0008006" key="4">
    <source>
        <dbReference type="Google" id="ProtNLM"/>
    </source>
</evidence>
<evidence type="ECO:0000313" key="2">
    <source>
        <dbReference type="EMBL" id="MFC7059147.1"/>
    </source>
</evidence>
<dbReference type="RefSeq" id="WP_267161883.1">
    <property type="nucleotide sequence ID" value="NZ_CP112972.1"/>
</dbReference>
<feature type="transmembrane region" description="Helical" evidence="1">
    <location>
        <begin position="99"/>
        <end position="122"/>
    </location>
</feature>
<keyword evidence="3" id="KW-1185">Reference proteome</keyword>
<evidence type="ECO:0000313" key="3">
    <source>
        <dbReference type="Proteomes" id="UP001596445"/>
    </source>
</evidence>
<dbReference type="Proteomes" id="UP001596445">
    <property type="component" value="Unassembled WGS sequence"/>
</dbReference>
<keyword evidence="1" id="KW-0812">Transmembrane</keyword>
<organism evidence="2 3">
    <name type="scientific">Halovenus salina</name>
    <dbReference type="NCBI Taxonomy" id="1510225"/>
    <lineage>
        <taxon>Archaea</taxon>
        <taxon>Methanobacteriati</taxon>
        <taxon>Methanobacteriota</taxon>
        <taxon>Stenosarchaea group</taxon>
        <taxon>Halobacteria</taxon>
        <taxon>Halobacteriales</taxon>
        <taxon>Haloarculaceae</taxon>
        <taxon>Halovenus</taxon>
    </lineage>
</organism>
<feature type="transmembrane region" description="Helical" evidence="1">
    <location>
        <begin position="12"/>
        <end position="34"/>
    </location>
</feature>
<keyword evidence="1" id="KW-1133">Transmembrane helix</keyword>
<dbReference type="GeneID" id="76631245"/>
<protein>
    <recommendedName>
        <fullName evidence="4">Phosphatidate cytidylyltransferase</fullName>
    </recommendedName>
</protein>